<accession>A0A6A1W3A9</accession>
<dbReference type="PANTHER" id="PTHR36312:SF1">
    <property type="entry name" value="OS01G0594500 PROTEIN"/>
    <property type="match status" value="1"/>
</dbReference>
<evidence type="ECO:0000313" key="2">
    <source>
        <dbReference type="EMBL" id="KAB1218597.1"/>
    </source>
</evidence>
<dbReference type="InterPro" id="IPR038975">
    <property type="entry name" value="THNL"/>
</dbReference>
<name>A0A6A1W3A9_9ROSI</name>
<feature type="chain" id="PRO_5025639581" evidence="1">
    <location>
        <begin position="27"/>
        <end position="210"/>
    </location>
</feature>
<dbReference type="AlphaFoldDB" id="A0A6A1W3A9"/>
<protein>
    <submittedName>
        <fullName evidence="2">Thionin-like protein 2</fullName>
    </submittedName>
</protein>
<dbReference type="EMBL" id="RXIC02000021">
    <property type="protein sequence ID" value="KAB1218597.1"/>
    <property type="molecule type" value="Genomic_DNA"/>
</dbReference>
<feature type="signal peptide" evidence="1">
    <location>
        <begin position="1"/>
        <end position="26"/>
    </location>
</feature>
<gene>
    <name evidence="2" type="ORF">CJ030_MR3G026477</name>
</gene>
<evidence type="ECO:0000313" key="3">
    <source>
        <dbReference type="Proteomes" id="UP000516437"/>
    </source>
</evidence>
<keyword evidence="1" id="KW-0732">Signal</keyword>
<proteinExistence type="predicted"/>
<comment type="caution">
    <text evidence="2">The sequence shown here is derived from an EMBL/GenBank/DDBJ whole genome shotgun (WGS) entry which is preliminary data.</text>
</comment>
<sequence length="210" mass="22868">MEGSGLRTVGLMAMVMIILSVTEVRAQASQCLDKCQSECALNRTPAVCIDACMKRCHELPRDTGSDCRLGCAANSLCVKLSPGSPLLREGKMKETRVISLLLLCMVLGVLVRESTATFKSCYESCFILCVITPNHSAMSCPFECLIDCIQPGFPGDNTHRDNNYFCKLGCASSLCANFSTKEFPSSILLGFPPSPSLSLHLRVFFPVPRI</sequence>
<keyword evidence="3" id="KW-1185">Reference proteome</keyword>
<dbReference type="OrthoDB" id="653285at2759"/>
<reference evidence="2 3" key="1">
    <citation type="journal article" date="2019" name="Plant Biotechnol. J.">
        <title>The red bayberry genome and genetic basis of sex determination.</title>
        <authorList>
            <person name="Jia H.M."/>
            <person name="Jia H.J."/>
            <person name="Cai Q.L."/>
            <person name="Wang Y."/>
            <person name="Zhao H.B."/>
            <person name="Yang W.F."/>
            <person name="Wang G.Y."/>
            <person name="Li Y.H."/>
            <person name="Zhan D.L."/>
            <person name="Shen Y.T."/>
            <person name="Niu Q.F."/>
            <person name="Chang L."/>
            <person name="Qiu J."/>
            <person name="Zhao L."/>
            <person name="Xie H.B."/>
            <person name="Fu W.Y."/>
            <person name="Jin J."/>
            <person name="Li X.W."/>
            <person name="Jiao Y."/>
            <person name="Zhou C.C."/>
            <person name="Tu T."/>
            <person name="Chai C.Y."/>
            <person name="Gao J.L."/>
            <person name="Fan L.J."/>
            <person name="van de Weg E."/>
            <person name="Wang J.Y."/>
            <person name="Gao Z.S."/>
        </authorList>
    </citation>
    <scope>NUCLEOTIDE SEQUENCE [LARGE SCALE GENOMIC DNA]</scope>
    <source>
        <tissue evidence="2">Leaves</tissue>
    </source>
</reference>
<evidence type="ECO:0000256" key="1">
    <source>
        <dbReference type="SAM" id="SignalP"/>
    </source>
</evidence>
<dbReference type="Proteomes" id="UP000516437">
    <property type="component" value="Chromosome 3"/>
</dbReference>
<organism evidence="2 3">
    <name type="scientific">Morella rubra</name>
    <name type="common">Chinese bayberry</name>
    <dbReference type="NCBI Taxonomy" id="262757"/>
    <lineage>
        <taxon>Eukaryota</taxon>
        <taxon>Viridiplantae</taxon>
        <taxon>Streptophyta</taxon>
        <taxon>Embryophyta</taxon>
        <taxon>Tracheophyta</taxon>
        <taxon>Spermatophyta</taxon>
        <taxon>Magnoliopsida</taxon>
        <taxon>eudicotyledons</taxon>
        <taxon>Gunneridae</taxon>
        <taxon>Pentapetalae</taxon>
        <taxon>rosids</taxon>
        <taxon>fabids</taxon>
        <taxon>Fagales</taxon>
        <taxon>Myricaceae</taxon>
        <taxon>Morella</taxon>
    </lineage>
</organism>
<dbReference type="PANTHER" id="PTHR36312">
    <property type="entry name" value="THIONIN-LIKE PROTEIN 1"/>
    <property type="match status" value="1"/>
</dbReference>